<evidence type="ECO:0000313" key="19">
    <source>
        <dbReference type="Proteomes" id="UP000187013"/>
    </source>
</evidence>
<evidence type="ECO:0000313" key="18">
    <source>
        <dbReference type="EMBL" id="GAV53937.1"/>
    </source>
</evidence>
<evidence type="ECO:0000256" key="11">
    <source>
        <dbReference type="ARBA" id="ARBA00022838"/>
    </source>
</evidence>
<gene>
    <name evidence="18" type="ORF">ZYGR_0AK04390</name>
</gene>
<dbReference type="InterPro" id="IPR013959">
    <property type="entry name" value="DASH_Dad4"/>
</dbReference>
<comment type="subcellular location">
    <subcellularLocation>
        <location evidence="3">Chromosome</location>
        <location evidence="3">Centromere</location>
        <location evidence="3">Kinetochore</location>
    </subcellularLocation>
    <subcellularLocation>
        <location evidence="2">Cytoplasm</location>
        <location evidence="2">Cytoskeleton</location>
        <location evidence="2">Spindle</location>
    </subcellularLocation>
    <subcellularLocation>
        <location evidence="1">Nucleus</location>
    </subcellularLocation>
</comment>
<dbReference type="AlphaFoldDB" id="A0A1Q3ADY4"/>
<proteinExistence type="inferred from homology"/>
<keyword evidence="8" id="KW-0132">Cell division</keyword>
<dbReference type="EMBL" id="BDGX01000037">
    <property type="protein sequence ID" value="GAV53937.1"/>
    <property type="molecule type" value="Genomic_DNA"/>
</dbReference>
<evidence type="ECO:0000256" key="1">
    <source>
        <dbReference type="ARBA" id="ARBA00004123"/>
    </source>
</evidence>
<dbReference type="PANTHER" id="PTHR28222">
    <property type="entry name" value="DASH COMPLEX SUBUNIT DAD4"/>
    <property type="match status" value="1"/>
</dbReference>
<evidence type="ECO:0000256" key="3">
    <source>
        <dbReference type="ARBA" id="ARBA00004629"/>
    </source>
</evidence>
<evidence type="ECO:0000256" key="10">
    <source>
        <dbReference type="ARBA" id="ARBA00022776"/>
    </source>
</evidence>
<evidence type="ECO:0000256" key="12">
    <source>
        <dbReference type="ARBA" id="ARBA00023212"/>
    </source>
</evidence>
<evidence type="ECO:0000256" key="13">
    <source>
        <dbReference type="ARBA" id="ARBA00023242"/>
    </source>
</evidence>
<keyword evidence="14" id="KW-0131">Cell cycle</keyword>
<keyword evidence="15" id="KW-0137">Centromere</keyword>
<keyword evidence="13" id="KW-0539">Nucleus</keyword>
<dbReference type="OrthoDB" id="5516652at2759"/>
<sequence length="73" mass="8447">MMENPHEQVQINILSRILSNVERLNQSVSTLNQELANINRKNNNLEIMGQICENYHNSIQFNLDTTGNRKPPL</sequence>
<dbReference type="GO" id="GO:0005874">
    <property type="term" value="C:microtubule"/>
    <property type="evidence" value="ECO:0007669"/>
    <property type="project" value="UniProtKB-KW"/>
</dbReference>
<accession>A0A1Q3ADY4</accession>
<evidence type="ECO:0000256" key="2">
    <source>
        <dbReference type="ARBA" id="ARBA00004186"/>
    </source>
</evidence>
<evidence type="ECO:0000256" key="5">
    <source>
        <dbReference type="ARBA" id="ARBA00020259"/>
    </source>
</evidence>
<keyword evidence="9" id="KW-0493">Microtubule</keyword>
<keyword evidence="11" id="KW-0995">Kinetochore</keyword>
<dbReference type="Pfam" id="PF08650">
    <property type="entry name" value="DASH_Dad4"/>
    <property type="match status" value="1"/>
</dbReference>
<dbReference type="PANTHER" id="PTHR28222:SF1">
    <property type="entry name" value="DASH COMPLEX SUBUNIT DAD4"/>
    <property type="match status" value="1"/>
</dbReference>
<evidence type="ECO:0000256" key="7">
    <source>
        <dbReference type="ARBA" id="ARBA00022490"/>
    </source>
</evidence>
<keyword evidence="6" id="KW-0158">Chromosome</keyword>
<feature type="coiled-coil region" evidence="17">
    <location>
        <begin position="14"/>
        <end position="48"/>
    </location>
</feature>
<keyword evidence="17" id="KW-0175">Coiled coil</keyword>
<keyword evidence="7" id="KW-0963">Cytoplasm</keyword>
<dbReference type="Proteomes" id="UP000187013">
    <property type="component" value="Unassembled WGS sequence"/>
</dbReference>
<evidence type="ECO:0000256" key="4">
    <source>
        <dbReference type="ARBA" id="ARBA00009754"/>
    </source>
</evidence>
<dbReference type="GO" id="GO:0008608">
    <property type="term" value="P:attachment of spindle microtubules to kinetochore"/>
    <property type="evidence" value="ECO:0007669"/>
    <property type="project" value="InterPro"/>
</dbReference>
<evidence type="ECO:0000256" key="9">
    <source>
        <dbReference type="ARBA" id="ARBA00022701"/>
    </source>
</evidence>
<keyword evidence="12" id="KW-0206">Cytoskeleton</keyword>
<evidence type="ECO:0000256" key="17">
    <source>
        <dbReference type="SAM" id="Coils"/>
    </source>
</evidence>
<dbReference type="GO" id="GO:0072686">
    <property type="term" value="C:mitotic spindle"/>
    <property type="evidence" value="ECO:0007669"/>
    <property type="project" value="InterPro"/>
</dbReference>
<reference evidence="18 19" key="1">
    <citation type="submission" date="2016-08" db="EMBL/GenBank/DDBJ databases">
        <title>Draft genome sequence of allopolyploid Zygosaccharomyces rouxii.</title>
        <authorList>
            <person name="Watanabe J."/>
            <person name="Uehara K."/>
            <person name="Mogi Y."/>
            <person name="Tsukioka Y."/>
        </authorList>
    </citation>
    <scope>NUCLEOTIDE SEQUENCE [LARGE SCALE GENOMIC DNA]</scope>
    <source>
        <strain evidence="18 19">NBRC 110957</strain>
    </source>
</reference>
<evidence type="ECO:0000256" key="15">
    <source>
        <dbReference type="ARBA" id="ARBA00023328"/>
    </source>
</evidence>
<evidence type="ECO:0000256" key="16">
    <source>
        <dbReference type="ARBA" id="ARBA00030569"/>
    </source>
</evidence>
<evidence type="ECO:0000256" key="6">
    <source>
        <dbReference type="ARBA" id="ARBA00022454"/>
    </source>
</evidence>
<dbReference type="GO" id="GO:0051301">
    <property type="term" value="P:cell division"/>
    <property type="evidence" value="ECO:0007669"/>
    <property type="project" value="UniProtKB-KW"/>
</dbReference>
<comment type="similarity">
    <text evidence="4">Belongs to the DASH complex DAD4 family.</text>
</comment>
<protein>
    <recommendedName>
        <fullName evidence="5">DASH complex subunit DAD4</fullName>
    </recommendedName>
    <alternativeName>
        <fullName evidence="16">Outer kinetochore protein DAD4</fullName>
    </alternativeName>
</protein>
<comment type="caution">
    <text evidence="18">The sequence shown here is derived from an EMBL/GenBank/DDBJ whole genome shotgun (WGS) entry which is preliminary data.</text>
</comment>
<name>A0A1Q3ADY4_ZYGRO</name>
<evidence type="ECO:0000256" key="8">
    <source>
        <dbReference type="ARBA" id="ARBA00022618"/>
    </source>
</evidence>
<dbReference type="GO" id="GO:0042729">
    <property type="term" value="C:DASH complex"/>
    <property type="evidence" value="ECO:0007669"/>
    <property type="project" value="InterPro"/>
</dbReference>
<evidence type="ECO:0000256" key="14">
    <source>
        <dbReference type="ARBA" id="ARBA00023306"/>
    </source>
</evidence>
<keyword evidence="10" id="KW-0498">Mitosis</keyword>
<organism evidence="18 19">
    <name type="scientific">Zygosaccharomyces rouxii</name>
    <dbReference type="NCBI Taxonomy" id="4956"/>
    <lineage>
        <taxon>Eukaryota</taxon>
        <taxon>Fungi</taxon>
        <taxon>Dikarya</taxon>
        <taxon>Ascomycota</taxon>
        <taxon>Saccharomycotina</taxon>
        <taxon>Saccharomycetes</taxon>
        <taxon>Saccharomycetales</taxon>
        <taxon>Saccharomycetaceae</taxon>
        <taxon>Zygosaccharomyces</taxon>
    </lineage>
</organism>